<name>A0A165FH49_XYLHT</name>
<evidence type="ECO:0000313" key="2">
    <source>
        <dbReference type="Proteomes" id="UP000076632"/>
    </source>
</evidence>
<dbReference type="OMA" id="WQERERW"/>
<evidence type="ECO:0000313" key="1">
    <source>
        <dbReference type="EMBL" id="KZF20975.1"/>
    </source>
</evidence>
<dbReference type="RefSeq" id="XP_018186530.1">
    <property type="nucleotide sequence ID" value="XM_018332912.1"/>
</dbReference>
<dbReference type="GeneID" id="28898049"/>
<accession>A0A165FH49</accession>
<organism evidence="1 2">
    <name type="scientific">Xylona heveae (strain CBS 132557 / TC161)</name>
    <dbReference type="NCBI Taxonomy" id="1328760"/>
    <lineage>
        <taxon>Eukaryota</taxon>
        <taxon>Fungi</taxon>
        <taxon>Dikarya</taxon>
        <taxon>Ascomycota</taxon>
        <taxon>Pezizomycotina</taxon>
        <taxon>Xylonomycetes</taxon>
        <taxon>Xylonales</taxon>
        <taxon>Xylonaceae</taxon>
        <taxon>Xylona</taxon>
    </lineage>
</organism>
<protein>
    <recommendedName>
        <fullName evidence="3">EF-hand domain-containing protein</fullName>
    </recommendedName>
</protein>
<proteinExistence type="predicted"/>
<dbReference type="OrthoDB" id="2935237at2759"/>
<keyword evidence="2" id="KW-1185">Reference proteome</keyword>
<sequence>MTEDKFETFGSILCSEKWDFDPIWGLTKWMTFNKDGTGKILCGQEVNLFIATEFDWKLQNPKLLDQVVDTSSRIRKNTNILLCEFDLDLTLTKRRIPKMGIDLRRARINEDVLKDEAFETKSYTVRLERGAFFSYWDNLDTSRSSYISRYELRLVFDKSPYPPRDEWKEPEGAVDALKFWEWKEFVARTLPEDEPAWWRSCIVC</sequence>
<dbReference type="Proteomes" id="UP000076632">
    <property type="component" value="Unassembled WGS sequence"/>
</dbReference>
<evidence type="ECO:0008006" key="3">
    <source>
        <dbReference type="Google" id="ProtNLM"/>
    </source>
</evidence>
<dbReference type="EMBL" id="KV407461">
    <property type="protein sequence ID" value="KZF20975.1"/>
    <property type="molecule type" value="Genomic_DNA"/>
</dbReference>
<dbReference type="InParanoid" id="A0A165FH49"/>
<reference evidence="1 2" key="1">
    <citation type="journal article" date="2016" name="Fungal Biol.">
        <title>The genome of Xylona heveae provides a window into fungal endophytism.</title>
        <authorList>
            <person name="Gazis R."/>
            <person name="Kuo A."/>
            <person name="Riley R."/>
            <person name="LaButti K."/>
            <person name="Lipzen A."/>
            <person name="Lin J."/>
            <person name="Amirebrahimi M."/>
            <person name="Hesse C.N."/>
            <person name="Spatafora J.W."/>
            <person name="Henrissat B."/>
            <person name="Hainaut M."/>
            <person name="Grigoriev I.V."/>
            <person name="Hibbett D.S."/>
        </authorList>
    </citation>
    <scope>NUCLEOTIDE SEQUENCE [LARGE SCALE GENOMIC DNA]</scope>
    <source>
        <strain evidence="1 2">TC161</strain>
    </source>
</reference>
<dbReference type="AlphaFoldDB" id="A0A165FH49"/>
<gene>
    <name evidence="1" type="ORF">L228DRAFT_248725</name>
</gene>